<dbReference type="Proteomes" id="UP000091956">
    <property type="component" value="Unassembled WGS sequence"/>
</dbReference>
<sequence>MLDRASGLLSKLRWRNVVLTIVVLTIIHFAFLDDTLQNAYKARAGKVADAAAHPELSTGANAKPAGNAATPDASSKNYADEFGPIEPSPSTKKLPAATTIIPTPTSVAPFDAGDTTEHVAICLAIKDQYADLTEFLTHHYHHLGIRRFYLMDDGSSPVLATLNYSSFLDPKAITHRYYHPALHERYQQLASYTDCLRLFGHKHKWIAFIDADEFLYVSGNETLLDILKPYDDDDTVGAFGVNWQIHTSGGLLTRPPSARKGFTRCIEDQDPNHPANVGTENEHIKVLVKAPLAISPDSPHKFKLKPGVRTVGEDGDTVDRFAWRVPITRNRVSLHHYATRSREEYEAKISRGNGMGDPKGWDWWKHVEAIRTDECLELAVLEP</sequence>
<dbReference type="AlphaFoldDB" id="A0A1B8GP89"/>
<evidence type="ECO:0000256" key="4">
    <source>
        <dbReference type="SAM" id="MobiDB-lite"/>
    </source>
</evidence>
<dbReference type="STRING" id="342668.A0A1B8GP89"/>
<evidence type="ECO:0000256" key="2">
    <source>
        <dbReference type="ARBA" id="ARBA00022692"/>
    </source>
</evidence>
<keyword evidence="5" id="KW-0472">Membrane</keyword>
<evidence type="ECO:0000256" key="1">
    <source>
        <dbReference type="ARBA" id="ARBA00004167"/>
    </source>
</evidence>
<keyword evidence="2 5" id="KW-0812">Transmembrane</keyword>
<organism evidence="6 7">
    <name type="scientific">Pseudogymnoascus verrucosus</name>
    <dbReference type="NCBI Taxonomy" id="342668"/>
    <lineage>
        <taxon>Eukaryota</taxon>
        <taxon>Fungi</taxon>
        <taxon>Dikarya</taxon>
        <taxon>Ascomycota</taxon>
        <taxon>Pezizomycotina</taxon>
        <taxon>Leotiomycetes</taxon>
        <taxon>Thelebolales</taxon>
        <taxon>Thelebolaceae</taxon>
        <taxon>Pseudogymnoascus</taxon>
    </lineage>
</organism>
<dbReference type="GeneID" id="28837924"/>
<dbReference type="PANTHER" id="PTHR21461:SF69">
    <property type="entry name" value="GLYCOSYLTRANSFERASE FAMILY 92 PROTEIN"/>
    <property type="match status" value="1"/>
</dbReference>
<feature type="region of interest" description="Disordered" evidence="4">
    <location>
        <begin position="57"/>
        <end position="96"/>
    </location>
</feature>
<evidence type="ECO:0000256" key="5">
    <source>
        <dbReference type="SAM" id="Phobius"/>
    </source>
</evidence>
<dbReference type="GO" id="GO:0016757">
    <property type="term" value="F:glycosyltransferase activity"/>
    <property type="evidence" value="ECO:0007669"/>
    <property type="project" value="TreeGrafter"/>
</dbReference>
<keyword evidence="3 5" id="KW-1133">Transmembrane helix</keyword>
<keyword evidence="7" id="KW-1185">Reference proteome</keyword>
<dbReference type="PANTHER" id="PTHR21461">
    <property type="entry name" value="GLYCOSYLTRANSFERASE FAMILY 92 PROTEIN"/>
    <property type="match status" value="1"/>
</dbReference>
<comment type="subcellular location">
    <subcellularLocation>
        <location evidence="1">Membrane</location>
        <topology evidence="1">Single-pass membrane protein</topology>
    </subcellularLocation>
</comment>
<gene>
    <name evidence="6" type="ORF">VE01_04538</name>
</gene>
<dbReference type="GO" id="GO:0016020">
    <property type="term" value="C:membrane"/>
    <property type="evidence" value="ECO:0007669"/>
    <property type="project" value="UniProtKB-SubCell"/>
</dbReference>
<dbReference type="OrthoDB" id="2526284at2759"/>
<name>A0A1B8GP89_9PEZI</name>
<dbReference type="RefSeq" id="XP_018131363.1">
    <property type="nucleotide sequence ID" value="XM_018274010.2"/>
</dbReference>
<reference evidence="7" key="2">
    <citation type="journal article" date="2018" name="Nat. Commun.">
        <title>Extreme sensitivity to ultraviolet light in the fungal pathogen causing white-nose syndrome of bats.</title>
        <authorList>
            <person name="Palmer J.M."/>
            <person name="Drees K.P."/>
            <person name="Foster J.T."/>
            <person name="Lindner D.L."/>
        </authorList>
    </citation>
    <scope>NUCLEOTIDE SEQUENCE [LARGE SCALE GENOMIC DNA]</scope>
    <source>
        <strain evidence="7">UAMH 10579</strain>
    </source>
</reference>
<evidence type="ECO:0000256" key="3">
    <source>
        <dbReference type="ARBA" id="ARBA00022989"/>
    </source>
</evidence>
<accession>A0A1B8GP89</accession>
<dbReference type="Pfam" id="PF13704">
    <property type="entry name" value="Glyco_tranf_2_4"/>
    <property type="match status" value="1"/>
</dbReference>
<protein>
    <recommendedName>
        <fullName evidence="8">Glycosyltransferase family 92 protein</fullName>
    </recommendedName>
</protein>
<dbReference type="EMBL" id="KV460221">
    <property type="protein sequence ID" value="OBT97630.1"/>
    <property type="molecule type" value="Genomic_DNA"/>
</dbReference>
<proteinExistence type="predicted"/>
<evidence type="ECO:0008006" key="8">
    <source>
        <dbReference type="Google" id="ProtNLM"/>
    </source>
</evidence>
<evidence type="ECO:0000313" key="6">
    <source>
        <dbReference type="EMBL" id="OBT97630.1"/>
    </source>
</evidence>
<reference evidence="6 7" key="1">
    <citation type="submission" date="2016-03" db="EMBL/GenBank/DDBJ databases">
        <title>Comparative genomics of Pseudogymnoascus destructans, the fungus causing white-nose syndrome of bats.</title>
        <authorList>
            <person name="Palmer J.M."/>
            <person name="Drees K.P."/>
            <person name="Foster J.T."/>
            <person name="Lindner D.L."/>
        </authorList>
    </citation>
    <scope>NUCLEOTIDE SEQUENCE [LARGE SCALE GENOMIC DNA]</scope>
    <source>
        <strain evidence="6 7">UAMH 10579</strain>
    </source>
</reference>
<dbReference type="GO" id="GO:0005737">
    <property type="term" value="C:cytoplasm"/>
    <property type="evidence" value="ECO:0007669"/>
    <property type="project" value="TreeGrafter"/>
</dbReference>
<evidence type="ECO:0000313" key="7">
    <source>
        <dbReference type="Proteomes" id="UP000091956"/>
    </source>
</evidence>
<feature type="transmembrane region" description="Helical" evidence="5">
    <location>
        <begin position="12"/>
        <end position="31"/>
    </location>
</feature>